<proteinExistence type="predicted"/>
<keyword evidence="2" id="KW-0472">Membrane</keyword>
<dbReference type="OrthoDB" id="10658643at2759"/>
<keyword evidence="6" id="KW-1185">Reference proteome</keyword>
<evidence type="ECO:0000256" key="2">
    <source>
        <dbReference type="SAM" id="Phobius"/>
    </source>
</evidence>
<evidence type="ECO:0000313" key="5">
    <source>
        <dbReference type="EMBL" id="PIK46462.1"/>
    </source>
</evidence>
<keyword evidence="2" id="KW-0812">Transmembrane</keyword>
<evidence type="ECO:0000313" key="6">
    <source>
        <dbReference type="Proteomes" id="UP000230750"/>
    </source>
</evidence>
<feature type="transmembrane region" description="Helical" evidence="2">
    <location>
        <begin position="337"/>
        <end position="361"/>
    </location>
</feature>
<keyword evidence="2" id="KW-1133">Transmembrane helix</keyword>
<evidence type="ECO:0000256" key="1">
    <source>
        <dbReference type="SAM" id="MobiDB-lite"/>
    </source>
</evidence>
<accession>A0A2G8KEP8</accession>
<name>A0A2G8KEP8_STIJA</name>
<feature type="signal peptide" evidence="3">
    <location>
        <begin position="1"/>
        <end position="30"/>
    </location>
</feature>
<evidence type="ECO:0000259" key="4">
    <source>
        <dbReference type="PROSITE" id="PS50835"/>
    </source>
</evidence>
<dbReference type="PROSITE" id="PS50835">
    <property type="entry name" value="IG_LIKE"/>
    <property type="match status" value="1"/>
</dbReference>
<dbReference type="Proteomes" id="UP000230750">
    <property type="component" value="Unassembled WGS sequence"/>
</dbReference>
<protein>
    <recommendedName>
        <fullName evidence="4">Ig-like domain-containing protein</fullName>
    </recommendedName>
</protein>
<gene>
    <name evidence="5" type="ORF">BSL78_16672</name>
</gene>
<evidence type="ECO:0000256" key="3">
    <source>
        <dbReference type="SAM" id="SignalP"/>
    </source>
</evidence>
<feature type="compositionally biased region" description="Polar residues" evidence="1">
    <location>
        <begin position="460"/>
        <end position="471"/>
    </location>
</feature>
<organism evidence="5 6">
    <name type="scientific">Stichopus japonicus</name>
    <name type="common">Sea cucumber</name>
    <dbReference type="NCBI Taxonomy" id="307972"/>
    <lineage>
        <taxon>Eukaryota</taxon>
        <taxon>Metazoa</taxon>
        <taxon>Echinodermata</taxon>
        <taxon>Eleutherozoa</taxon>
        <taxon>Echinozoa</taxon>
        <taxon>Holothuroidea</taxon>
        <taxon>Aspidochirotacea</taxon>
        <taxon>Aspidochirotida</taxon>
        <taxon>Stichopodidae</taxon>
        <taxon>Apostichopus</taxon>
    </lineage>
</organism>
<dbReference type="InterPro" id="IPR007110">
    <property type="entry name" value="Ig-like_dom"/>
</dbReference>
<dbReference type="EMBL" id="MRZV01000643">
    <property type="protein sequence ID" value="PIK46462.1"/>
    <property type="molecule type" value="Genomic_DNA"/>
</dbReference>
<dbReference type="AlphaFoldDB" id="A0A2G8KEP8"/>
<sequence>MDYLRRILLFVPLLAYFFHVLLVFDSQCSAQTVSLFTTLNDIVLAGEAISLRCLVSDPGDGITMVITDETGQQITSGSEGLDDATVYTEQTTPFIISANQTFFCSVTWVDFTASTNLTILALPIEPIYCTSNYTDGIIVGQTVTLTCYSSTSVVGSISWSSDNDITFDETTDILRLMTRSNSINVEPTVSQNGSVFTCERDGVAQVTDIDRCSIDPINVYEELIIFIDPVVTTTDQAILYPGQTKNYTCSSLPTSSVQWTTPNKLDDSGIEFSVVGSMITVHVTTNTTFRGDVRLVCFGNNFDQTAVAIITLAITRLESPTSPASTTVSSKSPVNSFLVVSLVTVIGFLLFTLSIMFVLLYRKRRQTESNSKPVANVTSSANVGYDYCDIDTGGVTRTVTSNTAATTISESSPNSKEQYSRVIINENESVAYEIPDAKMGNDNPSKKTIIDEEGNESENYENPQKFNFETNGQKESKP</sequence>
<reference evidence="5 6" key="1">
    <citation type="journal article" date="2017" name="PLoS Biol.">
        <title>The sea cucumber genome provides insights into morphological evolution and visceral regeneration.</title>
        <authorList>
            <person name="Zhang X."/>
            <person name="Sun L."/>
            <person name="Yuan J."/>
            <person name="Sun Y."/>
            <person name="Gao Y."/>
            <person name="Zhang L."/>
            <person name="Li S."/>
            <person name="Dai H."/>
            <person name="Hamel J.F."/>
            <person name="Liu C."/>
            <person name="Yu Y."/>
            <person name="Liu S."/>
            <person name="Lin W."/>
            <person name="Guo K."/>
            <person name="Jin S."/>
            <person name="Xu P."/>
            <person name="Storey K.B."/>
            <person name="Huan P."/>
            <person name="Zhang T."/>
            <person name="Zhou Y."/>
            <person name="Zhang J."/>
            <person name="Lin C."/>
            <person name="Li X."/>
            <person name="Xing L."/>
            <person name="Huo D."/>
            <person name="Sun M."/>
            <person name="Wang L."/>
            <person name="Mercier A."/>
            <person name="Li F."/>
            <person name="Yang H."/>
            <person name="Xiang J."/>
        </authorList>
    </citation>
    <scope>NUCLEOTIDE SEQUENCE [LARGE SCALE GENOMIC DNA]</scope>
    <source>
        <strain evidence="5">Shaxun</strain>
        <tissue evidence="5">Muscle</tissue>
    </source>
</reference>
<feature type="domain" description="Ig-like" evidence="4">
    <location>
        <begin position="126"/>
        <end position="198"/>
    </location>
</feature>
<feature type="region of interest" description="Disordered" evidence="1">
    <location>
        <begin position="433"/>
        <end position="478"/>
    </location>
</feature>
<feature type="chain" id="PRO_5013701389" description="Ig-like domain-containing protein" evidence="3">
    <location>
        <begin position="31"/>
        <end position="478"/>
    </location>
</feature>
<keyword evidence="3" id="KW-0732">Signal</keyword>
<comment type="caution">
    <text evidence="5">The sequence shown here is derived from an EMBL/GenBank/DDBJ whole genome shotgun (WGS) entry which is preliminary data.</text>
</comment>